<organism evidence="2 3">
    <name type="scientific">Roseisolibacter agri</name>
    <dbReference type="NCBI Taxonomy" id="2014610"/>
    <lineage>
        <taxon>Bacteria</taxon>
        <taxon>Pseudomonadati</taxon>
        <taxon>Gemmatimonadota</taxon>
        <taxon>Gemmatimonadia</taxon>
        <taxon>Gemmatimonadales</taxon>
        <taxon>Gemmatimonadaceae</taxon>
        <taxon>Roseisolibacter</taxon>
    </lineage>
</organism>
<name>A0AA37QEU9_9BACT</name>
<feature type="region of interest" description="Disordered" evidence="1">
    <location>
        <begin position="270"/>
        <end position="338"/>
    </location>
</feature>
<proteinExistence type="predicted"/>
<dbReference type="EMBL" id="BRXS01000002">
    <property type="protein sequence ID" value="GLC25050.1"/>
    <property type="molecule type" value="Genomic_DNA"/>
</dbReference>
<dbReference type="AlphaFoldDB" id="A0AA37QEU9"/>
<feature type="compositionally biased region" description="Gly residues" evidence="1">
    <location>
        <begin position="279"/>
        <end position="289"/>
    </location>
</feature>
<dbReference type="CDD" id="cd16387">
    <property type="entry name" value="ParB_N_Srx"/>
    <property type="match status" value="1"/>
</dbReference>
<accession>A0AA37QEU9</accession>
<comment type="caution">
    <text evidence="2">The sequence shown here is derived from an EMBL/GenBank/DDBJ whole genome shotgun (WGS) entry which is preliminary data.</text>
</comment>
<evidence type="ECO:0008006" key="4">
    <source>
        <dbReference type="Google" id="ProtNLM"/>
    </source>
</evidence>
<dbReference type="Proteomes" id="UP001161325">
    <property type="component" value="Unassembled WGS sequence"/>
</dbReference>
<gene>
    <name evidence="2" type="ORF">rosag_15630</name>
</gene>
<protein>
    <recommendedName>
        <fullName evidence="4">ParB/Sulfiredoxin domain-containing protein</fullName>
    </recommendedName>
</protein>
<dbReference type="RefSeq" id="WP_284349491.1">
    <property type="nucleotide sequence ID" value="NZ_BRXS01000002.1"/>
</dbReference>
<reference evidence="2" key="1">
    <citation type="submission" date="2022-08" db="EMBL/GenBank/DDBJ databases">
        <title>Draft genome sequencing of Roseisolibacter agri AW1220.</title>
        <authorList>
            <person name="Tobiishi Y."/>
            <person name="Tonouchi A."/>
        </authorList>
    </citation>
    <scope>NUCLEOTIDE SEQUENCE</scope>
    <source>
        <strain evidence="2">AW1220</strain>
    </source>
</reference>
<evidence type="ECO:0000313" key="2">
    <source>
        <dbReference type="EMBL" id="GLC25050.1"/>
    </source>
</evidence>
<sequence length="490" mass="53173">MAQLKSVAVAELLLDQANFRTPRQRSQLAAVEAMISTSPDRFWALVESILDDGYLQTENIIVLSQDDGSLVVREGNRRVAALKLIQGQLSAKKLNVPEHIVDAIAALSEEWLRDNDRVPCAVFPPRDAKKVDRIVRLAHGKGEKAGRDQWNAVARARHNRDEAGASEPALDLLEQYLASAKNLPMHLRSAWAAIFPLTVLEEAMKRTAPRLGLGSARALATAYPNLKNAKHRASLEAIIFDIGSKELGYEQLRSTREDYGIKYGLPALEEKTQESGGSARAGGTAGGGDSASQKGDRGDGSTGAGAKGTGQDRGKEAGSDEETDNGKPAASSTSDPRAVVSAMKAFVPKGTNREKVVTLKGEIERMNITRTPHAFLFVLRSMFEISAKAYCADHPDPNGPKAVDAQGNDRKLVEVLRDVAEHMIKLPNGKKNQAVQKRLHGALTELATPESLLSVTSMNQLVHHPTFTVTPREAASRFFNVFPLLQAMNE</sequence>
<evidence type="ECO:0000256" key="1">
    <source>
        <dbReference type="SAM" id="MobiDB-lite"/>
    </source>
</evidence>
<keyword evidence="3" id="KW-1185">Reference proteome</keyword>
<evidence type="ECO:0000313" key="3">
    <source>
        <dbReference type="Proteomes" id="UP001161325"/>
    </source>
</evidence>